<dbReference type="EMBL" id="AP025226">
    <property type="protein sequence ID" value="BDB99094.1"/>
    <property type="molecule type" value="Genomic_DNA"/>
</dbReference>
<sequence length="180" mass="20217">MSSKELDLQHVETVSLFPIRFAVGWMWLDGGLRKALLKPAKLDPNSPSFVLNKVVTFLPHAGVFRPELISFLENPSLGATFLTIFSWFEILVGLFLIIGFLTRLWAFIGSAMAVSLAPAAWLGSTCEDEWQIFSLLLAGGVTLMLAGAGRYWGVDYFLYKKFGDRGLFQNVPILKWIKLW</sequence>
<dbReference type="PANTHER" id="PTHR39157:SF1">
    <property type="entry name" value="DOXX FAMILY PROTEIN"/>
    <property type="match status" value="1"/>
</dbReference>
<evidence type="ECO:0000313" key="3">
    <source>
        <dbReference type="EMBL" id="BDB99094.1"/>
    </source>
</evidence>
<keyword evidence="1" id="KW-0812">Transmembrane</keyword>
<keyword evidence="4" id="KW-1185">Reference proteome</keyword>
<dbReference type="InterPro" id="IPR053663">
    <property type="entry name" value="TQO_large_subunit"/>
</dbReference>
<feature type="transmembrane region" description="Helical" evidence="1">
    <location>
        <begin position="77"/>
        <end position="97"/>
    </location>
</feature>
<dbReference type="NCBIfam" id="NF041179">
    <property type="entry name" value="TQO_large_DoxD"/>
    <property type="match status" value="1"/>
</dbReference>
<feature type="transmembrane region" description="Helical" evidence="1">
    <location>
        <begin position="104"/>
        <end position="124"/>
    </location>
</feature>
<protein>
    <submittedName>
        <fullName evidence="3">Quinol oxidase</fullName>
    </submittedName>
</protein>
<dbReference type="Pfam" id="PF04173">
    <property type="entry name" value="DoxD"/>
    <property type="match status" value="1"/>
</dbReference>
<dbReference type="PANTHER" id="PTHR39157">
    <property type="entry name" value="INTEGRAL MEMBRANE PROTEIN-RELATED"/>
    <property type="match status" value="1"/>
</dbReference>
<evidence type="ECO:0000259" key="2">
    <source>
        <dbReference type="Pfam" id="PF04173"/>
    </source>
</evidence>
<reference evidence="3 4" key="1">
    <citation type="journal article" date="2022" name="Microbiol. Resour. Announc.">
        <title>Complete Genome Sequence of the Hyperthermophilic and Acidophilic Archaeon Saccharolobus caldissimus Strain HS-3T.</title>
        <authorList>
            <person name="Sakai H.D."/>
            <person name="Kurosawa N."/>
        </authorList>
    </citation>
    <scope>NUCLEOTIDE SEQUENCE [LARGE SCALE GENOMIC DNA]</scope>
    <source>
        <strain evidence="3 4">JCM32116</strain>
    </source>
</reference>
<gene>
    <name evidence="3" type="ORF">SACC_21110</name>
</gene>
<keyword evidence="1" id="KW-0472">Membrane</keyword>
<evidence type="ECO:0000313" key="4">
    <source>
        <dbReference type="Proteomes" id="UP001319921"/>
    </source>
</evidence>
<proteinExistence type="predicted"/>
<feature type="domain" description="TQO small subunit DoxD" evidence="2">
    <location>
        <begin position="17"/>
        <end position="180"/>
    </location>
</feature>
<dbReference type="RefSeq" id="WP_229569444.1">
    <property type="nucleotide sequence ID" value="NZ_AP025226.1"/>
</dbReference>
<accession>A0AAQ4CTG3</accession>
<dbReference type="Proteomes" id="UP001319921">
    <property type="component" value="Chromosome"/>
</dbReference>
<dbReference type="KEGG" id="scas:SACC_21110"/>
<dbReference type="AlphaFoldDB" id="A0AAQ4CTG3"/>
<dbReference type="InterPro" id="IPR007301">
    <property type="entry name" value="DoxD"/>
</dbReference>
<name>A0AAQ4CTG3_9CREN</name>
<evidence type="ECO:0000256" key="1">
    <source>
        <dbReference type="SAM" id="Phobius"/>
    </source>
</evidence>
<feature type="transmembrane region" description="Helical" evidence="1">
    <location>
        <begin position="130"/>
        <end position="152"/>
    </location>
</feature>
<dbReference type="GeneID" id="68866841"/>
<organism evidence="3 4">
    <name type="scientific">Saccharolobus caldissimus</name>
    <dbReference type="NCBI Taxonomy" id="1702097"/>
    <lineage>
        <taxon>Archaea</taxon>
        <taxon>Thermoproteota</taxon>
        <taxon>Thermoprotei</taxon>
        <taxon>Sulfolobales</taxon>
        <taxon>Sulfolobaceae</taxon>
        <taxon>Saccharolobus</taxon>
    </lineage>
</organism>
<keyword evidence="1" id="KW-1133">Transmembrane helix</keyword>